<dbReference type="AlphaFoldDB" id="A0A644WT77"/>
<proteinExistence type="predicted"/>
<comment type="caution">
    <text evidence="1">The sequence shown here is derived from an EMBL/GenBank/DDBJ whole genome shotgun (WGS) entry which is preliminary data.</text>
</comment>
<organism evidence="1">
    <name type="scientific">bioreactor metagenome</name>
    <dbReference type="NCBI Taxonomy" id="1076179"/>
    <lineage>
        <taxon>unclassified sequences</taxon>
        <taxon>metagenomes</taxon>
        <taxon>ecological metagenomes</taxon>
    </lineage>
</organism>
<sequence length="58" mass="6766">MKTMNFCQLKTLIEYKMQQTKVWGFCADGELLSSQFTNMVCASKKPLMRKELKIISLM</sequence>
<accession>A0A644WT77</accession>
<protein>
    <submittedName>
        <fullName evidence="1">Uncharacterized protein</fullName>
    </submittedName>
</protein>
<name>A0A644WT77_9ZZZZ</name>
<reference evidence="1" key="1">
    <citation type="submission" date="2019-08" db="EMBL/GenBank/DDBJ databases">
        <authorList>
            <person name="Kucharzyk K."/>
            <person name="Murdoch R.W."/>
            <person name="Higgins S."/>
            <person name="Loffler F."/>
        </authorList>
    </citation>
    <scope>NUCLEOTIDE SEQUENCE</scope>
</reference>
<dbReference type="EMBL" id="VSSQ01001289">
    <property type="protein sequence ID" value="MPM07002.1"/>
    <property type="molecule type" value="Genomic_DNA"/>
</dbReference>
<evidence type="ECO:0000313" key="1">
    <source>
        <dbReference type="EMBL" id="MPM07002.1"/>
    </source>
</evidence>
<gene>
    <name evidence="1" type="ORF">SDC9_53306</name>
</gene>